<evidence type="ECO:0000313" key="2">
    <source>
        <dbReference type="Proteomes" id="UP000003039"/>
    </source>
</evidence>
<gene>
    <name evidence="1" type="ORF">CtesDRAFT_PD2054</name>
</gene>
<sequence length="60" mass="7152">MKQRLRIYYTEVQKALMWDCWKVGDTLHEIGKLFDRPHTFIHTILSATGGIRPPARRRSR</sequence>
<comment type="caution">
    <text evidence="1">The sequence shown here is derived from an EMBL/GenBank/DDBJ whole genome shotgun (WGS) entry which is preliminary data.</text>
</comment>
<dbReference type="Proteomes" id="UP000003039">
    <property type="component" value="Unassembled WGS sequence"/>
</dbReference>
<dbReference type="eggNOG" id="COG2826">
    <property type="taxonomic scope" value="Bacteria"/>
</dbReference>
<dbReference type="EMBL" id="AAUJ02000001">
    <property type="protein sequence ID" value="EED67108.1"/>
    <property type="molecule type" value="Genomic_DNA"/>
</dbReference>
<organism evidence="1 2">
    <name type="scientific">Comamonas testosteroni (strain DSM 14576 / KF-1)</name>
    <name type="common">Pseudomonas testosteroni</name>
    <dbReference type="NCBI Taxonomy" id="399795"/>
    <lineage>
        <taxon>Bacteria</taxon>
        <taxon>Pseudomonadati</taxon>
        <taxon>Pseudomonadota</taxon>
        <taxon>Betaproteobacteria</taxon>
        <taxon>Burkholderiales</taxon>
        <taxon>Comamonadaceae</taxon>
        <taxon>Comamonas</taxon>
    </lineage>
</organism>
<protein>
    <submittedName>
        <fullName evidence="1">Integrase catalytic region</fullName>
    </submittedName>
</protein>
<reference evidence="1 2" key="1">
    <citation type="journal article" date="2004" name="Appl. Environ. Microbiol.">
        <title>Mineralization of individual congeners of linear alkylbenzenesulfonate by defined pairs of heterotrophic bacteria.</title>
        <authorList>
            <person name="Schleheck D."/>
            <person name="Knepper T.P."/>
            <person name="Fischer K."/>
            <person name="Cook A.M."/>
        </authorList>
    </citation>
    <scope>NUCLEOTIDE SEQUENCE [LARGE SCALE GENOMIC DNA]</scope>
    <source>
        <strain evidence="2">DSM 14576 / KF-1</strain>
    </source>
</reference>
<dbReference type="AlphaFoldDB" id="B7WQW3"/>
<proteinExistence type="predicted"/>
<accession>B7WQW3</accession>
<name>B7WQW3_COMTK</name>
<evidence type="ECO:0000313" key="1">
    <source>
        <dbReference type="EMBL" id="EED67108.1"/>
    </source>
</evidence>